<dbReference type="CDD" id="cd01647">
    <property type="entry name" value="RT_LTR"/>
    <property type="match status" value="1"/>
</dbReference>
<dbReference type="InterPro" id="IPR053134">
    <property type="entry name" value="RNA-dir_DNA_polymerase"/>
</dbReference>
<dbReference type="Pfam" id="PF00078">
    <property type="entry name" value="RVT_1"/>
    <property type="match status" value="1"/>
</dbReference>
<keyword evidence="3" id="KW-1185">Reference proteome</keyword>
<dbReference type="PANTHER" id="PTHR24559:SF434">
    <property type="entry name" value="RNA-DIRECTED DNA POLYMERASE HOMOLOG"/>
    <property type="match status" value="1"/>
</dbReference>
<accession>A0A151R819</accession>
<protein>
    <submittedName>
        <fullName evidence="2">Retrovirus-related Pol polyprotein from transposon 17.6</fullName>
    </submittedName>
</protein>
<dbReference type="InterPro" id="IPR043128">
    <property type="entry name" value="Rev_trsase/Diguanyl_cyclase"/>
</dbReference>
<feature type="domain" description="Reverse transcriptase" evidence="1">
    <location>
        <begin position="1"/>
        <end position="82"/>
    </location>
</feature>
<evidence type="ECO:0000259" key="1">
    <source>
        <dbReference type="PROSITE" id="PS50878"/>
    </source>
</evidence>
<dbReference type="AlphaFoldDB" id="A0A151R819"/>
<dbReference type="Gene3D" id="3.30.70.270">
    <property type="match status" value="1"/>
</dbReference>
<gene>
    <name evidence="2" type="ORF">KK1_040105</name>
</gene>
<name>A0A151R819_CAJCA</name>
<sequence length="119" mass="13469">MPFGLTNASTTFQSLMNDIVVGMLRRSVLVFFDDILVYNATWKDHLCHLEVVLSILKKHELFARFSKCCFGVTHIDYLGHALSGSSIAMDNAKLEAVQAWPQPKNLKQLRGGLRLHRLL</sequence>
<dbReference type="InterPro" id="IPR000477">
    <property type="entry name" value="RT_dom"/>
</dbReference>
<evidence type="ECO:0000313" key="3">
    <source>
        <dbReference type="Proteomes" id="UP000075243"/>
    </source>
</evidence>
<organism evidence="2 3">
    <name type="scientific">Cajanus cajan</name>
    <name type="common">Pigeon pea</name>
    <name type="synonym">Cajanus indicus</name>
    <dbReference type="NCBI Taxonomy" id="3821"/>
    <lineage>
        <taxon>Eukaryota</taxon>
        <taxon>Viridiplantae</taxon>
        <taxon>Streptophyta</taxon>
        <taxon>Embryophyta</taxon>
        <taxon>Tracheophyta</taxon>
        <taxon>Spermatophyta</taxon>
        <taxon>Magnoliopsida</taxon>
        <taxon>eudicotyledons</taxon>
        <taxon>Gunneridae</taxon>
        <taxon>Pentapetalae</taxon>
        <taxon>rosids</taxon>
        <taxon>fabids</taxon>
        <taxon>Fabales</taxon>
        <taxon>Fabaceae</taxon>
        <taxon>Papilionoideae</taxon>
        <taxon>50 kb inversion clade</taxon>
        <taxon>NPAAA clade</taxon>
        <taxon>indigoferoid/millettioid clade</taxon>
        <taxon>Phaseoleae</taxon>
        <taxon>Cajanus</taxon>
    </lineage>
</organism>
<dbReference type="SUPFAM" id="SSF56672">
    <property type="entry name" value="DNA/RNA polymerases"/>
    <property type="match status" value="1"/>
</dbReference>
<dbReference type="PANTHER" id="PTHR24559">
    <property type="entry name" value="TRANSPOSON TY3-I GAG-POL POLYPROTEIN"/>
    <property type="match status" value="1"/>
</dbReference>
<dbReference type="Gramene" id="C.cajan_40293.t">
    <property type="protein sequence ID" value="C.cajan_40293.t.cds1"/>
    <property type="gene ID" value="C.cajan_40293"/>
</dbReference>
<dbReference type="InterPro" id="IPR043502">
    <property type="entry name" value="DNA/RNA_pol_sf"/>
</dbReference>
<dbReference type="PROSITE" id="PS50878">
    <property type="entry name" value="RT_POL"/>
    <property type="match status" value="1"/>
</dbReference>
<evidence type="ECO:0000313" key="2">
    <source>
        <dbReference type="EMBL" id="KYP38649.1"/>
    </source>
</evidence>
<dbReference type="EMBL" id="KQ483981">
    <property type="protein sequence ID" value="KYP38649.1"/>
    <property type="molecule type" value="Genomic_DNA"/>
</dbReference>
<dbReference type="Proteomes" id="UP000075243">
    <property type="component" value="Unassembled WGS sequence"/>
</dbReference>
<proteinExistence type="predicted"/>
<reference evidence="2" key="1">
    <citation type="journal article" date="2012" name="Nat. Biotechnol.">
        <title>Draft genome sequence of pigeonpea (Cajanus cajan), an orphan legume crop of resource-poor farmers.</title>
        <authorList>
            <person name="Varshney R.K."/>
            <person name="Chen W."/>
            <person name="Li Y."/>
            <person name="Bharti A.K."/>
            <person name="Saxena R.K."/>
            <person name="Schlueter J.A."/>
            <person name="Donoghue M.T."/>
            <person name="Azam S."/>
            <person name="Fan G."/>
            <person name="Whaley A.M."/>
            <person name="Farmer A.D."/>
            <person name="Sheridan J."/>
            <person name="Iwata A."/>
            <person name="Tuteja R."/>
            <person name="Penmetsa R.V."/>
            <person name="Wu W."/>
            <person name="Upadhyaya H.D."/>
            <person name="Yang S.P."/>
            <person name="Shah T."/>
            <person name="Saxena K.B."/>
            <person name="Michael T."/>
            <person name="McCombie W.R."/>
            <person name="Yang B."/>
            <person name="Zhang G."/>
            <person name="Yang H."/>
            <person name="Wang J."/>
            <person name="Spillane C."/>
            <person name="Cook D.R."/>
            <person name="May G.D."/>
            <person name="Xu X."/>
            <person name="Jackson S.A."/>
        </authorList>
    </citation>
    <scope>NUCLEOTIDE SEQUENCE [LARGE SCALE GENOMIC DNA]</scope>
</reference>